<gene>
    <name evidence="1" type="ORF">LN736_05740</name>
</gene>
<comment type="caution">
    <text evidence="1">The sequence shown here is derived from an EMBL/GenBank/DDBJ whole genome shotgun (WGS) entry which is preliminary data.</text>
</comment>
<dbReference type="RefSeq" id="WP_229981176.1">
    <property type="nucleotide sequence ID" value="NZ_JAJJPB010000004.1"/>
</dbReference>
<evidence type="ECO:0000313" key="2">
    <source>
        <dbReference type="Proteomes" id="UP001165422"/>
    </source>
</evidence>
<protein>
    <submittedName>
        <fullName evidence="1">Uncharacterized protein</fullName>
    </submittedName>
</protein>
<proteinExistence type="predicted"/>
<sequence length="67" mass="7820">MDKIHKKIFRNLTIPVNYIDDLKVILEEHKKSFGNIDAGYLAALCFSYGIAIGKRQDRKRRRKGDIK</sequence>
<keyword evidence="2" id="KW-1185">Reference proteome</keyword>
<organism evidence="1 2">
    <name type="scientific">Clostridium aromativorans</name>
    <dbReference type="NCBI Taxonomy" id="2836848"/>
    <lineage>
        <taxon>Bacteria</taxon>
        <taxon>Bacillati</taxon>
        <taxon>Bacillota</taxon>
        <taxon>Clostridia</taxon>
        <taxon>Eubacteriales</taxon>
        <taxon>Clostridiaceae</taxon>
        <taxon>Clostridium</taxon>
    </lineage>
</organism>
<reference evidence="1" key="1">
    <citation type="submission" date="2021-11" db="EMBL/GenBank/DDBJ databases">
        <authorList>
            <person name="Qingchun L."/>
            <person name="Dong Z."/>
            <person name="Zongwei Q."/>
            <person name="Jia Z."/>
            <person name="Duotao L."/>
        </authorList>
    </citation>
    <scope>NUCLEOTIDE SEQUENCE</scope>
    <source>
        <strain evidence="1">WLY-B-L2</strain>
    </source>
</reference>
<dbReference type="EMBL" id="JAJJPB010000004">
    <property type="protein sequence ID" value="MCC9294376.1"/>
    <property type="molecule type" value="Genomic_DNA"/>
</dbReference>
<evidence type="ECO:0000313" key="1">
    <source>
        <dbReference type="EMBL" id="MCC9294376.1"/>
    </source>
</evidence>
<dbReference type="Proteomes" id="UP001165422">
    <property type="component" value="Unassembled WGS sequence"/>
</dbReference>
<name>A0ABS8N3X9_9CLOT</name>
<accession>A0ABS8N3X9</accession>